<evidence type="ECO:0000313" key="2">
    <source>
        <dbReference type="Proteomes" id="UP000250266"/>
    </source>
</evidence>
<evidence type="ECO:0000313" key="1">
    <source>
        <dbReference type="EMBL" id="OCK74529.1"/>
    </source>
</evidence>
<organism evidence="1 2">
    <name type="scientific">Lepidopterella palustris CBS 459.81</name>
    <dbReference type="NCBI Taxonomy" id="1314670"/>
    <lineage>
        <taxon>Eukaryota</taxon>
        <taxon>Fungi</taxon>
        <taxon>Dikarya</taxon>
        <taxon>Ascomycota</taxon>
        <taxon>Pezizomycotina</taxon>
        <taxon>Dothideomycetes</taxon>
        <taxon>Pleosporomycetidae</taxon>
        <taxon>Mytilinidiales</taxon>
        <taxon>Argynnaceae</taxon>
        <taxon>Lepidopterella</taxon>
    </lineage>
</organism>
<dbReference type="AlphaFoldDB" id="A0A8E2DZI7"/>
<keyword evidence="2" id="KW-1185">Reference proteome</keyword>
<proteinExistence type="predicted"/>
<sequence>MILEVIFEDAAGPAIGSPSYLEKQTIGIVGNCVVVFGQIQQSLEIFLWCRAEKRRQMGRSGREDIDKLRVSLEAHKSTSELALEMVMLSIVRDVKTYTSNLLNDTAAIINDTTATKADTAHILAEMERLRLQLLDTAHLPENLSHMLQR</sequence>
<name>A0A8E2DZI7_9PEZI</name>
<accession>A0A8E2DZI7</accession>
<dbReference type="EMBL" id="KV745461">
    <property type="protein sequence ID" value="OCK74529.1"/>
    <property type="molecule type" value="Genomic_DNA"/>
</dbReference>
<protein>
    <submittedName>
        <fullName evidence="1">Uncharacterized protein</fullName>
    </submittedName>
</protein>
<gene>
    <name evidence="1" type="ORF">K432DRAFT_409788</name>
</gene>
<reference evidence="1 2" key="1">
    <citation type="journal article" date="2016" name="Nat. Commun.">
        <title>Ectomycorrhizal ecology is imprinted in the genome of the dominant symbiotic fungus Cenococcum geophilum.</title>
        <authorList>
            <consortium name="DOE Joint Genome Institute"/>
            <person name="Peter M."/>
            <person name="Kohler A."/>
            <person name="Ohm R.A."/>
            <person name="Kuo A."/>
            <person name="Krutzmann J."/>
            <person name="Morin E."/>
            <person name="Arend M."/>
            <person name="Barry K.W."/>
            <person name="Binder M."/>
            <person name="Choi C."/>
            <person name="Clum A."/>
            <person name="Copeland A."/>
            <person name="Grisel N."/>
            <person name="Haridas S."/>
            <person name="Kipfer T."/>
            <person name="LaButti K."/>
            <person name="Lindquist E."/>
            <person name="Lipzen A."/>
            <person name="Maire R."/>
            <person name="Meier B."/>
            <person name="Mihaltcheva S."/>
            <person name="Molinier V."/>
            <person name="Murat C."/>
            <person name="Poggeler S."/>
            <person name="Quandt C.A."/>
            <person name="Sperisen C."/>
            <person name="Tritt A."/>
            <person name="Tisserant E."/>
            <person name="Crous P.W."/>
            <person name="Henrissat B."/>
            <person name="Nehls U."/>
            <person name="Egli S."/>
            <person name="Spatafora J.W."/>
            <person name="Grigoriev I.V."/>
            <person name="Martin F.M."/>
        </authorList>
    </citation>
    <scope>NUCLEOTIDE SEQUENCE [LARGE SCALE GENOMIC DNA]</scope>
    <source>
        <strain evidence="1 2">CBS 459.81</strain>
    </source>
</reference>
<dbReference type="Proteomes" id="UP000250266">
    <property type="component" value="Unassembled WGS sequence"/>
</dbReference>
<dbReference type="OrthoDB" id="524326at2759"/>